<protein>
    <submittedName>
        <fullName evidence="3">IS4 family transposase</fullName>
    </submittedName>
</protein>
<evidence type="ECO:0000256" key="1">
    <source>
        <dbReference type="SAM" id="MobiDB-lite"/>
    </source>
</evidence>
<feature type="region of interest" description="Disordered" evidence="1">
    <location>
        <begin position="52"/>
        <end position="76"/>
    </location>
</feature>
<feature type="compositionally biased region" description="Basic residues" evidence="1">
    <location>
        <begin position="59"/>
        <end position="76"/>
    </location>
</feature>
<sequence>GFWHRIPITGRKCLSFGQWNTLLPEVEAIVNSRPLAYLPADLESMTVIKHYLSTGPSRNSRHPSRQQPRRSGLRHK</sequence>
<dbReference type="Proteomes" id="UP000095287">
    <property type="component" value="Unplaced"/>
</dbReference>
<dbReference type="WBParaSite" id="L893_g4118.t1">
    <property type="protein sequence ID" value="L893_g4118.t1"/>
    <property type="gene ID" value="L893_g4118"/>
</dbReference>
<evidence type="ECO:0000313" key="3">
    <source>
        <dbReference type="WBParaSite" id="L893_g4118.t1"/>
    </source>
</evidence>
<reference evidence="3" key="1">
    <citation type="submission" date="2016-11" db="UniProtKB">
        <authorList>
            <consortium name="WormBaseParasite"/>
        </authorList>
    </citation>
    <scope>IDENTIFICATION</scope>
</reference>
<name>A0A1I8AB64_9BILA</name>
<proteinExistence type="predicted"/>
<keyword evidence="2" id="KW-1185">Reference proteome</keyword>
<dbReference type="AlphaFoldDB" id="A0A1I8AB64"/>
<evidence type="ECO:0000313" key="2">
    <source>
        <dbReference type="Proteomes" id="UP000095287"/>
    </source>
</evidence>
<organism evidence="2 3">
    <name type="scientific">Steinernema glaseri</name>
    <dbReference type="NCBI Taxonomy" id="37863"/>
    <lineage>
        <taxon>Eukaryota</taxon>
        <taxon>Metazoa</taxon>
        <taxon>Ecdysozoa</taxon>
        <taxon>Nematoda</taxon>
        <taxon>Chromadorea</taxon>
        <taxon>Rhabditida</taxon>
        <taxon>Tylenchina</taxon>
        <taxon>Panagrolaimomorpha</taxon>
        <taxon>Strongyloidoidea</taxon>
        <taxon>Steinernematidae</taxon>
        <taxon>Steinernema</taxon>
    </lineage>
</organism>
<accession>A0A1I8AB64</accession>